<gene>
    <name evidence="2" type="ORF">GCM10009836_05050</name>
</gene>
<accession>A0ABN2MKG0</accession>
<reference evidence="2 3" key="1">
    <citation type="journal article" date="2019" name="Int. J. Syst. Evol. Microbiol.">
        <title>The Global Catalogue of Microorganisms (GCM) 10K type strain sequencing project: providing services to taxonomists for standard genome sequencing and annotation.</title>
        <authorList>
            <consortium name="The Broad Institute Genomics Platform"/>
            <consortium name="The Broad Institute Genome Sequencing Center for Infectious Disease"/>
            <person name="Wu L."/>
            <person name="Ma J."/>
        </authorList>
    </citation>
    <scope>NUCLEOTIDE SEQUENCE [LARGE SCALE GENOMIC DNA]</scope>
    <source>
        <strain evidence="2 3">JCM 16009</strain>
    </source>
</reference>
<organism evidence="2 3">
    <name type="scientific">Pseudonocardia ailaonensis</name>
    <dbReference type="NCBI Taxonomy" id="367279"/>
    <lineage>
        <taxon>Bacteria</taxon>
        <taxon>Bacillati</taxon>
        <taxon>Actinomycetota</taxon>
        <taxon>Actinomycetes</taxon>
        <taxon>Pseudonocardiales</taxon>
        <taxon>Pseudonocardiaceae</taxon>
        <taxon>Pseudonocardia</taxon>
    </lineage>
</organism>
<name>A0ABN2MKG0_9PSEU</name>
<proteinExistence type="predicted"/>
<keyword evidence="3" id="KW-1185">Reference proteome</keyword>
<sequence>MGEEVPGVPALAEGGGVGSGPVERVRQGGPFVDGEAHDLHRSHVAGRASHCRVAGTDLDTLVDAAGTEGRALGVTARERLVTTLREADPDAPVRGTASDLVLAAWRRIDPMTLHVDGDPAVLQNWPSV</sequence>
<dbReference type="EMBL" id="BAAAQK010000002">
    <property type="protein sequence ID" value="GAA1830085.1"/>
    <property type="molecule type" value="Genomic_DNA"/>
</dbReference>
<feature type="region of interest" description="Disordered" evidence="1">
    <location>
        <begin position="1"/>
        <end position="35"/>
    </location>
</feature>
<evidence type="ECO:0000313" key="3">
    <source>
        <dbReference type="Proteomes" id="UP001500449"/>
    </source>
</evidence>
<dbReference type="Proteomes" id="UP001500449">
    <property type="component" value="Unassembled WGS sequence"/>
</dbReference>
<evidence type="ECO:0000313" key="2">
    <source>
        <dbReference type="EMBL" id="GAA1830085.1"/>
    </source>
</evidence>
<protein>
    <recommendedName>
        <fullName evidence="4">DUF222 domain-containing protein</fullName>
    </recommendedName>
</protein>
<evidence type="ECO:0008006" key="4">
    <source>
        <dbReference type="Google" id="ProtNLM"/>
    </source>
</evidence>
<evidence type="ECO:0000256" key="1">
    <source>
        <dbReference type="SAM" id="MobiDB-lite"/>
    </source>
</evidence>
<comment type="caution">
    <text evidence="2">The sequence shown here is derived from an EMBL/GenBank/DDBJ whole genome shotgun (WGS) entry which is preliminary data.</text>
</comment>